<dbReference type="RefSeq" id="WP_205175171.1">
    <property type="nucleotide sequence ID" value="NZ_JAFBDZ010000006.1"/>
</dbReference>
<feature type="coiled-coil region" evidence="1">
    <location>
        <begin position="114"/>
        <end position="174"/>
    </location>
</feature>
<name>A0ABS2NK87_9BACI</name>
<accession>A0ABS2NK87</accession>
<gene>
    <name evidence="3" type="ORF">JOC86_004511</name>
</gene>
<dbReference type="EMBL" id="JAFBDZ010000006">
    <property type="protein sequence ID" value="MBM7587936.1"/>
    <property type="molecule type" value="Genomic_DNA"/>
</dbReference>
<comment type="caution">
    <text evidence="3">The sequence shown here is derived from an EMBL/GenBank/DDBJ whole genome shotgun (WGS) entry which is preliminary data.</text>
</comment>
<feature type="transmembrane region" description="Helical" evidence="2">
    <location>
        <begin position="15"/>
        <end position="37"/>
    </location>
</feature>
<evidence type="ECO:0000256" key="1">
    <source>
        <dbReference type="SAM" id="Coils"/>
    </source>
</evidence>
<protein>
    <submittedName>
        <fullName evidence="3">Uncharacterized protein</fullName>
    </submittedName>
</protein>
<sequence length="231" mass="27162">MESIVTFWEANSSNIIVSFLIGLVFFILGPIGLWFSGKKVKKERVKKAIDTLLDTFEGMLVNEVNISPNRLIMVFRSIERDIKIDLEANYELESLLEDLVLRFERSKHLDPSQKDKYYEKIENIKNKLKEEQSKQERSTNIPRPYSNVFQELREANATNDQKSINKLIDELEKKIIEGKYLELNSPFLNAFLRPYIILFRKPKFFVVSLIIYILFISIIFIIISIKENISF</sequence>
<evidence type="ECO:0000256" key="2">
    <source>
        <dbReference type="SAM" id="Phobius"/>
    </source>
</evidence>
<keyword evidence="2" id="KW-0812">Transmembrane</keyword>
<keyword evidence="2" id="KW-0472">Membrane</keyword>
<keyword evidence="4" id="KW-1185">Reference proteome</keyword>
<dbReference type="Proteomes" id="UP001646157">
    <property type="component" value="Unassembled WGS sequence"/>
</dbReference>
<proteinExistence type="predicted"/>
<evidence type="ECO:0000313" key="4">
    <source>
        <dbReference type="Proteomes" id="UP001646157"/>
    </source>
</evidence>
<feature type="transmembrane region" description="Helical" evidence="2">
    <location>
        <begin position="204"/>
        <end position="225"/>
    </location>
</feature>
<keyword evidence="2" id="KW-1133">Transmembrane helix</keyword>
<organism evidence="3 4">
    <name type="scientific">Rossellomorea pakistanensis</name>
    <dbReference type="NCBI Taxonomy" id="992288"/>
    <lineage>
        <taxon>Bacteria</taxon>
        <taxon>Bacillati</taxon>
        <taxon>Bacillota</taxon>
        <taxon>Bacilli</taxon>
        <taxon>Bacillales</taxon>
        <taxon>Bacillaceae</taxon>
        <taxon>Rossellomorea</taxon>
    </lineage>
</organism>
<evidence type="ECO:0000313" key="3">
    <source>
        <dbReference type="EMBL" id="MBM7587936.1"/>
    </source>
</evidence>
<keyword evidence="1" id="KW-0175">Coiled coil</keyword>
<reference evidence="3 4" key="1">
    <citation type="submission" date="2021-01" db="EMBL/GenBank/DDBJ databases">
        <title>Genomic Encyclopedia of Type Strains, Phase IV (KMG-IV): sequencing the most valuable type-strain genomes for metagenomic binning, comparative biology and taxonomic classification.</title>
        <authorList>
            <person name="Goeker M."/>
        </authorList>
    </citation>
    <scope>NUCLEOTIDE SEQUENCE [LARGE SCALE GENOMIC DNA]</scope>
    <source>
        <strain evidence="3 4">DSM 24834</strain>
    </source>
</reference>